<accession>A0ACC1S5T0</accession>
<reference evidence="1" key="1">
    <citation type="submission" date="2022-08" db="EMBL/GenBank/DDBJ databases">
        <title>Genome Sequence of Fusarium decemcellulare.</title>
        <authorList>
            <person name="Buettner E."/>
        </authorList>
    </citation>
    <scope>NUCLEOTIDE SEQUENCE</scope>
    <source>
        <strain evidence="1">Babe19</strain>
    </source>
</reference>
<comment type="caution">
    <text evidence="1">The sequence shown here is derived from an EMBL/GenBank/DDBJ whole genome shotgun (WGS) entry which is preliminary data.</text>
</comment>
<dbReference type="EMBL" id="JANRMS010000941">
    <property type="protein sequence ID" value="KAJ3532642.1"/>
    <property type="molecule type" value="Genomic_DNA"/>
</dbReference>
<sequence>MTTPSDQPIREYPALNRSKLVEMELKKPITDHSVLVPRSYPFWFGGSASSMATLLTHPLDLVKVRLQSAATQGRASMAGVTVHIISSEGYQGLYAGLSAALLRQLTYSTIRFGVYEDLKARLHQHEEVKTGSSLLLIPLSALSGFLGGVAGNPADIVNVRMQSDMSRPLRDQRGYRHVFDGILQIVRTEGLGSLFRGVGANSVRAALMNSSQLASYDIVKTSCLRTFSMADDTRTHLVSSFIAGIIATTVCSPVDVIKTRIMGSTKTESVWRVLKQSTLAEGPGWVFKGWLPSFLRLGPQTVLTMVILEQHRKLYDIVIPSTISNNQNLSHLSQPYTRIMAPPRGKVAFITGANGITGNAIVEHLIRKPESEWSKIIITSRRTPTHSFWQDHRVRFIALDFLKPVEELIEKMAPLCHDVTHAFFASYVHTADFTKLRDANVPLFHNFLVATDIVAASTLQRVCVATGGKYYGAHLGPTEVPLHEGMGRYEDHGENFYYPQEDFLFSLAAKRSWDWNVIRPDAIIGFTPSGNGMSMALTLAIYMLCCREMGQAPMFPGNKFFYNKCIDDCSYAPSIADMSVWAVTNEHAKNEAFNHMNGDVFVWKHLWTKLGRHFGIAVSRPRELIQRDYADKSAQVPEFDDSEWTAKGEDQVMANNFSMIEWAKDKKPVWERVVAKHGGTVEAFDWGTWDFFDWAVGKAWCTISSVSKARKFGWTRFDDTYDTYIETFHAFENAGVLPHSDVWLAPKIYGQSSLSPHPGQAVAQAAIKKLKQQNGATQNGTEHHGDSLNGFTNGDLAVEAPRETVVA</sequence>
<keyword evidence="2" id="KW-1185">Reference proteome</keyword>
<evidence type="ECO:0000313" key="1">
    <source>
        <dbReference type="EMBL" id="KAJ3532642.1"/>
    </source>
</evidence>
<organism evidence="1 2">
    <name type="scientific">Fusarium decemcellulare</name>
    <dbReference type="NCBI Taxonomy" id="57161"/>
    <lineage>
        <taxon>Eukaryota</taxon>
        <taxon>Fungi</taxon>
        <taxon>Dikarya</taxon>
        <taxon>Ascomycota</taxon>
        <taxon>Pezizomycotina</taxon>
        <taxon>Sordariomycetes</taxon>
        <taxon>Hypocreomycetidae</taxon>
        <taxon>Hypocreales</taxon>
        <taxon>Nectriaceae</taxon>
        <taxon>Fusarium</taxon>
        <taxon>Fusarium decemcellulare species complex</taxon>
    </lineage>
</organism>
<protein>
    <submittedName>
        <fullName evidence="1">Uncharacterized protein</fullName>
    </submittedName>
</protein>
<proteinExistence type="predicted"/>
<gene>
    <name evidence="1" type="ORF">NM208_g8350</name>
</gene>
<evidence type="ECO:0000313" key="2">
    <source>
        <dbReference type="Proteomes" id="UP001148629"/>
    </source>
</evidence>
<dbReference type="Proteomes" id="UP001148629">
    <property type="component" value="Unassembled WGS sequence"/>
</dbReference>
<name>A0ACC1S5T0_9HYPO</name>